<evidence type="ECO:0000313" key="2">
    <source>
        <dbReference type="Proteomes" id="UP001209878"/>
    </source>
</evidence>
<accession>A0AAD9P025</accession>
<keyword evidence="2" id="KW-1185">Reference proteome</keyword>
<proteinExistence type="predicted"/>
<comment type="caution">
    <text evidence="1">The sequence shown here is derived from an EMBL/GenBank/DDBJ whole genome shotgun (WGS) entry which is preliminary data.</text>
</comment>
<dbReference type="AlphaFoldDB" id="A0AAD9P025"/>
<dbReference type="Proteomes" id="UP001209878">
    <property type="component" value="Unassembled WGS sequence"/>
</dbReference>
<reference evidence="1" key="1">
    <citation type="journal article" date="2023" name="Mol. Biol. Evol.">
        <title>Third-Generation Sequencing Reveals the Adaptive Role of the Epigenome in Three Deep-Sea Polychaetes.</title>
        <authorList>
            <person name="Perez M."/>
            <person name="Aroh O."/>
            <person name="Sun Y."/>
            <person name="Lan Y."/>
            <person name="Juniper S.K."/>
            <person name="Young C.R."/>
            <person name="Angers B."/>
            <person name="Qian P.Y."/>
        </authorList>
    </citation>
    <scope>NUCLEOTIDE SEQUENCE</scope>
    <source>
        <strain evidence="1">R07B-5</strain>
    </source>
</reference>
<organism evidence="1 2">
    <name type="scientific">Ridgeia piscesae</name>
    <name type="common">Tubeworm</name>
    <dbReference type="NCBI Taxonomy" id="27915"/>
    <lineage>
        <taxon>Eukaryota</taxon>
        <taxon>Metazoa</taxon>
        <taxon>Spiralia</taxon>
        <taxon>Lophotrochozoa</taxon>
        <taxon>Annelida</taxon>
        <taxon>Polychaeta</taxon>
        <taxon>Sedentaria</taxon>
        <taxon>Canalipalpata</taxon>
        <taxon>Sabellida</taxon>
        <taxon>Siboglinidae</taxon>
        <taxon>Ridgeia</taxon>
    </lineage>
</organism>
<gene>
    <name evidence="1" type="ORF">NP493_227g03076</name>
</gene>
<name>A0AAD9P025_RIDPI</name>
<dbReference type="EMBL" id="JAODUO010000227">
    <property type="protein sequence ID" value="KAK2185668.1"/>
    <property type="molecule type" value="Genomic_DNA"/>
</dbReference>
<evidence type="ECO:0000313" key="1">
    <source>
        <dbReference type="EMBL" id="KAK2185668.1"/>
    </source>
</evidence>
<sequence>MHLAGWVCRSCVTGRPDKFIPDVCFLSAVAGENDDDMKLRALRVMSMLRKEGSAELCHEVSHHLLHNGELNMRHVITTRNLCDLIFFLSSPSAADHITTLFLSDNPVLGEVEGARTLGAGLGSGSLGRLERLG</sequence>
<protein>
    <submittedName>
        <fullName evidence="1">Uncharacterized protein</fullName>
    </submittedName>
</protein>